<protein>
    <submittedName>
        <fullName evidence="2">Unannotated protein</fullName>
    </submittedName>
</protein>
<keyword evidence="1" id="KW-0472">Membrane</keyword>
<keyword evidence="1" id="KW-0812">Transmembrane</keyword>
<reference evidence="2" key="1">
    <citation type="submission" date="2020-05" db="EMBL/GenBank/DDBJ databases">
        <authorList>
            <person name="Chiriac C."/>
            <person name="Salcher M."/>
            <person name="Ghai R."/>
            <person name="Kavagutti S V."/>
        </authorList>
    </citation>
    <scope>NUCLEOTIDE SEQUENCE</scope>
</reference>
<keyword evidence="1" id="KW-1133">Transmembrane helix</keyword>
<proteinExistence type="predicted"/>
<sequence>MTDGGASSDARVLARRAVPFVRLSRISRLYDSDHRLSPMPAPARCTTASTPSNFAASIVPAAGFHSIASGVAELGRRTTGMTWCPSAVRDDVSARPMRPEAPVMAIFTRTPDDERWGGAQPLGVRVFLMSGERAVGRRVCARYAHNLMSTRKLILLALACGLAILAAAAAQLFLATR</sequence>
<dbReference type="AlphaFoldDB" id="A0A6J6Y3X1"/>
<evidence type="ECO:0000256" key="1">
    <source>
        <dbReference type="SAM" id="Phobius"/>
    </source>
</evidence>
<dbReference type="EMBL" id="CAFAAD010000167">
    <property type="protein sequence ID" value="CAB4804050.1"/>
    <property type="molecule type" value="Genomic_DNA"/>
</dbReference>
<gene>
    <name evidence="2" type="ORF">UFOPK2969_01626</name>
</gene>
<accession>A0A6J6Y3X1</accession>
<organism evidence="2">
    <name type="scientific">freshwater metagenome</name>
    <dbReference type="NCBI Taxonomy" id="449393"/>
    <lineage>
        <taxon>unclassified sequences</taxon>
        <taxon>metagenomes</taxon>
        <taxon>ecological metagenomes</taxon>
    </lineage>
</organism>
<feature type="transmembrane region" description="Helical" evidence="1">
    <location>
        <begin position="153"/>
        <end position="174"/>
    </location>
</feature>
<evidence type="ECO:0000313" key="2">
    <source>
        <dbReference type="EMBL" id="CAB4804050.1"/>
    </source>
</evidence>
<name>A0A6J6Y3X1_9ZZZZ</name>